<dbReference type="PANTHER" id="PTHR43016:SF13">
    <property type="entry name" value="PRESEQUENCE PROTEASE, MITOCHONDRIAL"/>
    <property type="match status" value="1"/>
</dbReference>
<dbReference type="FunFam" id="3.30.830.10:FF:000009">
    <property type="entry name" value="Presequence protease, mitochondrial"/>
    <property type="match status" value="1"/>
</dbReference>
<keyword evidence="8" id="KW-0479">Metal-binding</keyword>
<comment type="cofactor">
    <cofactor evidence="1">
        <name>Zn(2+)</name>
        <dbReference type="ChEBI" id="CHEBI:29105"/>
    </cofactor>
</comment>
<dbReference type="GO" id="GO:0005759">
    <property type="term" value="C:mitochondrial matrix"/>
    <property type="evidence" value="ECO:0007669"/>
    <property type="project" value="UniProtKB-SubCell"/>
</dbReference>
<evidence type="ECO:0000256" key="2">
    <source>
        <dbReference type="ARBA" id="ARBA00004305"/>
    </source>
</evidence>
<dbReference type="InterPro" id="IPR007863">
    <property type="entry name" value="Peptidase_M16_C"/>
</dbReference>
<dbReference type="GO" id="GO:0016485">
    <property type="term" value="P:protein processing"/>
    <property type="evidence" value="ECO:0007669"/>
    <property type="project" value="TreeGrafter"/>
</dbReference>
<dbReference type="Pfam" id="PF05193">
    <property type="entry name" value="Peptidase_M16_C"/>
    <property type="match status" value="1"/>
</dbReference>
<evidence type="ECO:0000256" key="11">
    <source>
        <dbReference type="ARBA" id="ARBA00022946"/>
    </source>
</evidence>
<evidence type="ECO:0000256" key="7">
    <source>
        <dbReference type="ARBA" id="ARBA00022670"/>
    </source>
</evidence>
<dbReference type="AlphaFoldDB" id="A0A9W8A0I4"/>
<evidence type="ECO:0000313" key="18">
    <source>
        <dbReference type="EMBL" id="KAJ1917030.1"/>
    </source>
</evidence>
<keyword evidence="9" id="KW-0378">Hydrolase</keyword>
<evidence type="ECO:0000256" key="4">
    <source>
        <dbReference type="ARBA" id="ARBA00007575"/>
    </source>
</evidence>
<comment type="caution">
    <text evidence="18">The sequence shown here is derived from an EMBL/GenBank/DDBJ whole genome shotgun (WGS) entry which is preliminary data.</text>
</comment>
<dbReference type="FunFam" id="3.30.830.10:FF:000013">
    <property type="entry name" value="Mitochondrial presequence protease"/>
    <property type="match status" value="1"/>
</dbReference>
<dbReference type="PANTHER" id="PTHR43016">
    <property type="entry name" value="PRESEQUENCE PROTEASE"/>
    <property type="match status" value="1"/>
</dbReference>
<dbReference type="PROSITE" id="PS00143">
    <property type="entry name" value="INSULINASE"/>
    <property type="match status" value="1"/>
</dbReference>
<evidence type="ECO:0000256" key="16">
    <source>
        <dbReference type="SAM" id="MobiDB-lite"/>
    </source>
</evidence>
<dbReference type="Gene3D" id="3.30.830.10">
    <property type="entry name" value="Metalloenzyme, LuxS/M16 peptidase-like"/>
    <property type="match status" value="4"/>
</dbReference>
<dbReference type="GO" id="GO:0004222">
    <property type="term" value="F:metalloendopeptidase activity"/>
    <property type="evidence" value="ECO:0007669"/>
    <property type="project" value="InterPro"/>
</dbReference>
<proteinExistence type="inferred from homology"/>
<comment type="similarity">
    <text evidence="4">Belongs to the peptidase M16 family. PreP subfamily.</text>
</comment>
<accession>A0A9W8A0I4</accession>
<dbReference type="Proteomes" id="UP001150538">
    <property type="component" value="Unassembled WGS sequence"/>
</dbReference>
<keyword evidence="11" id="KW-0809">Transit peptide</keyword>
<evidence type="ECO:0000256" key="14">
    <source>
        <dbReference type="ARBA" id="ARBA00034552"/>
    </source>
</evidence>
<evidence type="ECO:0000313" key="19">
    <source>
        <dbReference type="Proteomes" id="UP001150538"/>
    </source>
</evidence>
<dbReference type="EMBL" id="JANBPU010000083">
    <property type="protein sequence ID" value="KAJ1917030.1"/>
    <property type="molecule type" value="Genomic_DNA"/>
</dbReference>
<dbReference type="GO" id="GO:0005758">
    <property type="term" value="C:mitochondrial intermembrane space"/>
    <property type="evidence" value="ECO:0007669"/>
    <property type="project" value="UniProtKB-SubCell"/>
</dbReference>
<dbReference type="GO" id="GO:0046872">
    <property type="term" value="F:metal ion binding"/>
    <property type="evidence" value="ECO:0007669"/>
    <property type="project" value="UniProtKB-KW"/>
</dbReference>
<dbReference type="InterPro" id="IPR001431">
    <property type="entry name" value="Pept_M16_Zn_BS"/>
</dbReference>
<feature type="domain" description="Peptidase M16C associated" evidence="17">
    <location>
        <begin position="519"/>
        <end position="766"/>
    </location>
</feature>
<evidence type="ECO:0000256" key="3">
    <source>
        <dbReference type="ARBA" id="ARBA00004569"/>
    </source>
</evidence>
<dbReference type="Pfam" id="PF00675">
    <property type="entry name" value="Peptidase_M16"/>
    <property type="match status" value="1"/>
</dbReference>
<comment type="subcellular location">
    <subcellularLocation>
        <location evidence="3">Mitochondrion intermembrane space</location>
    </subcellularLocation>
    <subcellularLocation>
        <location evidence="2">Mitochondrion matrix</location>
    </subcellularLocation>
</comment>
<name>A0A9W8A0I4_9FUNG</name>
<dbReference type="InterPro" id="IPR011249">
    <property type="entry name" value="Metalloenz_LuxS/M16"/>
</dbReference>
<dbReference type="InterPro" id="IPR013578">
    <property type="entry name" value="Peptidase_M16C_assoc"/>
</dbReference>
<evidence type="ECO:0000256" key="15">
    <source>
        <dbReference type="ARBA" id="ARBA00045897"/>
    </source>
</evidence>
<evidence type="ECO:0000256" key="8">
    <source>
        <dbReference type="ARBA" id="ARBA00022723"/>
    </source>
</evidence>
<protein>
    <recommendedName>
        <fullName evidence="6">Presequence protease, mitochondrial</fullName>
    </recommendedName>
    <alternativeName>
        <fullName evidence="14">Pitrilysin metalloproteinase</fullName>
    </alternativeName>
</protein>
<dbReference type="InterPro" id="IPR055130">
    <property type="entry name" value="PreP_C"/>
</dbReference>
<dbReference type="Pfam" id="PF08367">
    <property type="entry name" value="M16C_assoc"/>
    <property type="match status" value="1"/>
</dbReference>
<organism evidence="18 19">
    <name type="scientific">Mycoemilia scoparia</name>
    <dbReference type="NCBI Taxonomy" id="417184"/>
    <lineage>
        <taxon>Eukaryota</taxon>
        <taxon>Fungi</taxon>
        <taxon>Fungi incertae sedis</taxon>
        <taxon>Zoopagomycota</taxon>
        <taxon>Kickxellomycotina</taxon>
        <taxon>Kickxellomycetes</taxon>
        <taxon>Kickxellales</taxon>
        <taxon>Kickxellaceae</taxon>
        <taxon>Mycoemilia</taxon>
    </lineage>
</organism>
<evidence type="ECO:0000256" key="1">
    <source>
        <dbReference type="ARBA" id="ARBA00001947"/>
    </source>
</evidence>
<keyword evidence="12" id="KW-0482">Metalloprotease</keyword>
<feature type="region of interest" description="Disordered" evidence="16">
    <location>
        <begin position="824"/>
        <end position="856"/>
    </location>
</feature>
<comment type="function">
    <text evidence="15">Degrades mitochondrial transit peptides after their cleavage in the intermembrane space or in the matrix, and presequence peptides; clearance of these peptides is required to keep the presequence processing machinery running. Preferentially cleaves the N-terminal side of paired basic amino acid residues. Also degrades other unstructured peptides. May function as an ATP-dependent peptidase as opposed to a metalloendopeptidase.</text>
</comment>
<evidence type="ECO:0000256" key="10">
    <source>
        <dbReference type="ARBA" id="ARBA00022833"/>
    </source>
</evidence>
<keyword evidence="13" id="KW-0496">Mitochondrion</keyword>
<feature type="compositionally biased region" description="Polar residues" evidence="16">
    <location>
        <begin position="825"/>
        <end position="856"/>
    </location>
</feature>
<evidence type="ECO:0000256" key="12">
    <source>
        <dbReference type="ARBA" id="ARBA00023049"/>
    </source>
</evidence>
<keyword evidence="7 18" id="KW-0645">Protease</keyword>
<dbReference type="FunFam" id="3.30.830.10:FF:000011">
    <property type="entry name" value="Presequence protease, mitochondrial"/>
    <property type="match status" value="1"/>
</dbReference>
<evidence type="ECO:0000256" key="5">
    <source>
        <dbReference type="ARBA" id="ARBA00011853"/>
    </source>
</evidence>
<dbReference type="OrthoDB" id="10250783at2759"/>
<reference evidence="18" key="1">
    <citation type="submission" date="2022-07" db="EMBL/GenBank/DDBJ databases">
        <title>Phylogenomic reconstructions and comparative analyses of Kickxellomycotina fungi.</title>
        <authorList>
            <person name="Reynolds N.K."/>
            <person name="Stajich J.E."/>
            <person name="Barry K."/>
            <person name="Grigoriev I.V."/>
            <person name="Crous P."/>
            <person name="Smith M.E."/>
        </authorList>
    </citation>
    <scope>NUCLEOTIDE SEQUENCE</scope>
    <source>
        <strain evidence="18">NBRC 100468</strain>
    </source>
</reference>
<evidence type="ECO:0000256" key="9">
    <source>
        <dbReference type="ARBA" id="ARBA00022801"/>
    </source>
</evidence>
<dbReference type="Pfam" id="PF22516">
    <property type="entry name" value="PreP_C"/>
    <property type="match status" value="1"/>
</dbReference>
<keyword evidence="19" id="KW-1185">Reference proteome</keyword>
<gene>
    <name evidence="18" type="primary">CYM1</name>
    <name evidence="18" type="ORF">H4219_003439</name>
</gene>
<evidence type="ECO:0000256" key="13">
    <source>
        <dbReference type="ARBA" id="ARBA00023128"/>
    </source>
</evidence>
<sequence>MLRQAKLGKLAHNLTARGLKLSAWPTLSKPSRHSIRNSPVYNRGYATVESGPISKHQKITEGAVIHGFEVVETRSISELNLKAIRLTHHLTGAEWLHLERDDNNNVFSVGFNTSPEDSTGVAHILEHTALCGSKKYPIRDPFFKMLNRSMSTFMNAWTAHDYTQYPFSTQNEVDYANLQSVYIDSAFNPLLRELDFLQEGWRVERSDPNDKTSPWEFKGIVFNEMKGALSDPGSLLAIRAEQKLFPDTTYSYVSGGDPQYITDLTHEALVKFHRDHYHPSNARFFSYGNFPIESQLERVNNLIQTYEPIRPKTVNQIVNPYGVKDVTEFGPPDGVGSTDKQAKFSVSYLANDIKDIYESFSLSIFSSLLINGTSAPMHKALIDSQIGSDYSANTGYNPYNRQSSLSVGLQGISEADIPNVKNRINEVIQEVGAKGFESRRIEAALQSIELSYKHKTASFGLNLMKSISTGWFHGCNPIDLLEINKNIARLKEDIASGNFFERAVEKYFNKSEHQLNYTMIPDSEYHKRLNEDEKRRLDEKVATFTPVDIEAIYKKTEDLAKEQMKKEDLSCLPTLTMEDVPKNSVRHSVDLSAVDCVPVQWRGTSTNGISYLHIINAFQSLPGDLSYYLPLFCDALGYLGTTKRDMSEIETDIQLYTGGIGFSPLVTTDHSSLKLSEQGISISSHCLDANMEKMYTLLLELILETNFRNTNRLKTLVVSNASNMFNAIPHSGHVFARCLASSTLTSEMNIAETHDGITQVRFINKLAESTSEEDLLKVSEKLEAIRDHVFDKLGMRAAIITNKGSFDGNQSEIERLVESYPALNPKQQQDSSSNGQESGAISTDGNENVQSNGDFTPNPSKIFCPLPFATNFAAKSIRTVPYTSPDSVKLQTLAKILTQNFLHREIREINGAYGGGALFSPSQGIFSFFSYRDPNPVNTIKTFDRSLDMILNHSIKDRELREAKLSIFGGLDAPISVSQEGMAYFTTGITDDMKQARRDGFFAVTEKDIKEVAEKYLLPAANDIKSSVAIIGEQELINNKELKSWNQVSL</sequence>
<comment type="subunit">
    <text evidence="5">Monomer and homodimer; homodimerization is induced by binding of the substrate.</text>
</comment>
<dbReference type="InterPro" id="IPR011765">
    <property type="entry name" value="Pept_M16_N"/>
</dbReference>
<evidence type="ECO:0000259" key="17">
    <source>
        <dbReference type="SMART" id="SM01264"/>
    </source>
</evidence>
<evidence type="ECO:0000256" key="6">
    <source>
        <dbReference type="ARBA" id="ARBA00020167"/>
    </source>
</evidence>
<keyword evidence="10" id="KW-0862">Zinc</keyword>
<dbReference type="SUPFAM" id="SSF63411">
    <property type="entry name" value="LuxS/MPP-like metallohydrolase"/>
    <property type="match status" value="4"/>
</dbReference>
<dbReference type="SMART" id="SM01264">
    <property type="entry name" value="M16C_associated"/>
    <property type="match status" value="1"/>
</dbReference>